<feature type="domain" description="Alpha-L-arabinofuranosidase C-terminal" evidence="8">
    <location>
        <begin position="302"/>
        <end position="493"/>
    </location>
</feature>
<accession>A0A7K3M1T0</accession>
<dbReference type="SUPFAM" id="SSF51445">
    <property type="entry name" value="(Trans)glycosidases"/>
    <property type="match status" value="1"/>
</dbReference>
<evidence type="ECO:0000256" key="7">
    <source>
        <dbReference type="ARBA" id="ARBA00023295"/>
    </source>
</evidence>
<dbReference type="Gene3D" id="3.20.20.80">
    <property type="entry name" value="Glycosidases"/>
    <property type="match status" value="1"/>
</dbReference>
<dbReference type="InterPro" id="IPR017853">
    <property type="entry name" value="GH"/>
</dbReference>
<name>A0A7K3M1T0_9ACTN</name>
<dbReference type="InterPro" id="IPR013780">
    <property type="entry name" value="Glyco_hydro_b"/>
</dbReference>
<reference evidence="9 10" key="1">
    <citation type="submission" date="2019-11" db="EMBL/GenBank/DDBJ databases">
        <authorList>
            <person name="Li X.-J."/>
            <person name="Feng X.-M."/>
        </authorList>
    </citation>
    <scope>NUCLEOTIDE SEQUENCE [LARGE SCALE GENOMIC DNA]</scope>
    <source>
        <strain evidence="9 10">XMNu-373</strain>
    </source>
</reference>
<comment type="caution">
    <text evidence="9">The sequence shown here is derived from an EMBL/GenBank/DDBJ whole genome shotgun (WGS) entry which is preliminary data.</text>
</comment>
<comment type="similarity">
    <text evidence="2">Belongs to the glycosyl hydrolase 51 family.</text>
</comment>
<dbReference type="EC" id="3.2.1.55" evidence="4"/>
<dbReference type="GO" id="GO:0046373">
    <property type="term" value="P:L-arabinose metabolic process"/>
    <property type="evidence" value="ECO:0007669"/>
    <property type="project" value="InterPro"/>
</dbReference>
<keyword evidence="5" id="KW-0378">Hydrolase</keyword>
<dbReference type="SUPFAM" id="SSF51011">
    <property type="entry name" value="Glycosyl hydrolase domain"/>
    <property type="match status" value="1"/>
</dbReference>
<evidence type="ECO:0000313" key="10">
    <source>
        <dbReference type="Proteomes" id="UP000460435"/>
    </source>
</evidence>
<keyword evidence="6" id="KW-0119">Carbohydrate metabolism</keyword>
<proteinExistence type="inferred from homology"/>
<keyword evidence="7" id="KW-0326">Glycosidase</keyword>
<dbReference type="GO" id="GO:0046556">
    <property type="term" value="F:alpha-L-arabinofuranosidase activity"/>
    <property type="evidence" value="ECO:0007669"/>
    <property type="project" value="UniProtKB-EC"/>
</dbReference>
<evidence type="ECO:0000256" key="1">
    <source>
        <dbReference type="ARBA" id="ARBA00001462"/>
    </source>
</evidence>
<dbReference type="InterPro" id="IPR010720">
    <property type="entry name" value="Alpha-L-AF_C"/>
</dbReference>
<dbReference type="EMBL" id="WLZY01000002">
    <property type="protein sequence ID" value="NDL57255.1"/>
    <property type="molecule type" value="Genomic_DNA"/>
</dbReference>
<dbReference type="Pfam" id="PF22848">
    <property type="entry name" value="ASD1_dom"/>
    <property type="match status" value="1"/>
</dbReference>
<evidence type="ECO:0000256" key="4">
    <source>
        <dbReference type="ARBA" id="ARBA00012670"/>
    </source>
</evidence>
<gene>
    <name evidence="9" type="ORF">F7O44_09255</name>
</gene>
<evidence type="ECO:0000256" key="3">
    <source>
        <dbReference type="ARBA" id="ARBA00011165"/>
    </source>
</evidence>
<dbReference type="RefSeq" id="WP_162450087.1">
    <property type="nucleotide sequence ID" value="NZ_WLZY01000002.1"/>
</dbReference>
<dbReference type="Gene3D" id="2.60.40.1180">
    <property type="entry name" value="Golgi alpha-mannosidase II"/>
    <property type="match status" value="1"/>
</dbReference>
<dbReference type="InterPro" id="IPR055235">
    <property type="entry name" value="ASD1_cat"/>
</dbReference>
<comment type="catalytic activity">
    <reaction evidence="1">
        <text>Hydrolysis of terminal non-reducing alpha-L-arabinofuranoside residues in alpha-L-arabinosides.</text>
        <dbReference type="EC" id="3.2.1.55"/>
    </reaction>
</comment>
<evidence type="ECO:0000256" key="2">
    <source>
        <dbReference type="ARBA" id="ARBA00007186"/>
    </source>
</evidence>
<evidence type="ECO:0000256" key="5">
    <source>
        <dbReference type="ARBA" id="ARBA00022801"/>
    </source>
</evidence>
<comment type="subunit">
    <text evidence="3">Homohexamer; trimer of dimers.</text>
</comment>
<dbReference type="AlphaFoldDB" id="A0A7K3M1T0"/>
<dbReference type="Pfam" id="PF06964">
    <property type="entry name" value="Alpha-L-AF_C"/>
    <property type="match status" value="1"/>
</dbReference>
<evidence type="ECO:0000259" key="8">
    <source>
        <dbReference type="SMART" id="SM00813"/>
    </source>
</evidence>
<keyword evidence="10" id="KW-1185">Reference proteome</keyword>
<organism evidence="9 10">
    <name type="scientific">Phytoactinopolyspora mesophila</name>
    <dbReference type="NCBI Taxonomy" id="2650750"/>
    <lineage>
        <taxon>Bacteria</taxon>
        <taxon>Bacillati</taxon>
        <taxon>Actinomycetota</taxon>
        <taxon>Actinomycetes</taxon>
        <taxon>Jiangellales</taxon>
        <taxon>Jiangellaceae</taxon>
        <taxon>Phytoactinopolyspora</taxon>
    </lineage>
</organism>
<dbReference type="PANTHER" id="PTHR43576">
    <property type="entry name" value="ALPHA-L-ARABINOFURANOSIDASE C-RELATED"/>
    <property type="match status" value="1"/>
</dbReference>
<sequence length="502" mass="56050">MKAVVNVDVGGPAISRHLYGHFAEHLGRCIYDGFYVGDDSPVPNVDGIRTDIVAALRELEIPNLRWPGGCFADEYHWRDGIGPKESRPSMVNTHWGNVVENNHFGTHEFMQLCEMLGAEPYISGNVGSGTVQEMSEWVEYLTRSGDSPMSRLRRENGRDDPWKVRFWGIGNETWGCGGNMRAEYFADLARQYATYCKNHDDNTLYRVASGARDDDYSWTEALMKSISCLGCAQGPRDIYQALSFHYYTVAPTWENKGRATSFSDDEYELTMAKAWRMDEIIAGHSRVMDCYDPQARIGLVCDEWGTWWKAEDGTNPAFLYQQNALRDALVASLHFDIFHKHARRLTMANIAQTVNVLQAMVLTDGAQMILTPTYHVFEMNKAHQDATNLPLHVVQPGQRRTADGREFETVSASASIKDGQILVSATNLALEGDARIDLDLRGTTWTLGEGRILTAPSVQAHNTADDPTAVAPKKFDGADRDGNTLVIEVPAHSFVTVQLSVD</sequence>
<protein>
    <recommendedName>
        <fullName evidence="4">non-reducing end alpha-L-arabinofuranosidase</fullName>
        <ecNumber evidence="4">3.2.1.55</ecNumber>
    </recommendedName>
</protein>
<dbReference type="GO" id="GO:0000272">
    <property type="term" value="P:polysaccharide catabolic process"/>
    <property type="evidence" value="ECO:0007669"/>
    <property type="project" value="TreeGrafter"/>
</dbReference>
<dbReference type="SMART" id="SM00813">
    <property type="entry name" value="Alpha-L-AF_C"/>
    <property type="match status" value="1"/>
</dbReference>
<dbReference type="Proteomes" id="UP000460435">
    <property type="component" value="Unassembled WGS sequence"/>
</dbReference>
<dbReference type="PANTHER" id="PTHR43576:SF2">
    <property type="entry name" value="INTRACELLULAR EXO-ALPHA-L-ARABINOFURANOSIDASE 2"/>
    <property type="match status" value="1"/>
</dbReference>
<evidence type="ECO:0000256" key="6">
    <source>
        <dbReference type="ARBA" id="ARBA00023277"/>
    </source>
</evidence>
<evidence type="ECO:0000313" key="9">
    <source>
        <dbReference type="EMBL" id="NDL57255.1"/>
    </source>
</evidence>